<feature type="compositionally biased region" description="Basic residues" evidence="1">
    <location>
        <begin position="28"/>
        <end position="38"/>
    </location>
</feature>
<evidence type="ECO:0000256" key="1">
    <source>
        <dbReference type="SAM" id="MobiDB-lite"/>
    </source>
</evidence>
<proteinExistence type="predicted"/>
<dbReference type="OrthoDB" id="3469466at2759"/>
<evidence type="ECO:0000313" key="2">
    <source>
        <dbReference type="EMBL" id="RAK80829.1"/>
    </source>
</evidence>
<feature type="region of interest" description="Disordered" evidence="1">
    <location>
        <begin position="18"/>
        <end position="59"/>
    </location>
</feature>
<dbReference type="EMBL" id="KZ824627">
    <property type="protein sequence ID" value="RAK80829.1"/>
    <property type="molecule type" value="Genomic_DNA"/>
</dbReference>
<evidence type="ECO:0000313" key="3">
    <source>
        <dbReference type="Proteomes" id="UP000249789"/>
    </source>
</evidence>
<dbReference type="Proteomes" id="UP000249789">
    <property type="component" value="Unassembled WGS sequence"/>
</dbReference>
<dbReference type="GeneID" id="63865660"/>
<protein>
    <submittedName>
        <fullName evidence="2">Uncharacterized protein</fullName>
    </submittedName>
</protein>
<gene>
    <name evidence="2" type="ORF">BO72DRAFT_492817</name>
</gene>
<keyword evidence="3" id="KW-1185">Reference proteome</keyword>
<reference evidence="2 3" key="1">
    <citation type="submission" date="2018-02" db="EMBL/GenBank/DDBJ databases">
        <title>The genomes of Aspergillus section Nigri reveals drivers in fungal speciation.</title>
        <authorList>
            <consortium name="DOE Joint Genome Institute"/>
            <person name="Vesth T.C."/>
            <person name="Nybo J."/>
            <person name="Theobald S."/>
            <person name="Brandl J."/>
            <person name="Frisvad J.C."/>
            <person name="Nielsen K.F."/>
            <person name="Lyhne E.K."/>
            <person name="Kogle M.E."/>
            <person name="Kuo A."/>
            <person name="Riley R."/>
            <person name="Clum A."/>
            <person name="Nolan M."/>
            <person name="Lipzen A."/>
            <person name="Salamov A."/>
            <person name="Henrissat B."/>
            <person name="Wiebenga A."/>
            <person name="De vries R.P."/>
            <person name="Grigoriev I.V."/>
            <person name="Mortensen U.H."/>
            <person name="Andersen M.R."/>
            <person name="Baker S.E."/>
        </authorList>
    </citation>
    <scope>NUCLEOTIDE SEQUENCE [LARGE SCALE GENOMIC DNA]</scope>
    <source>
        <strain evidence="2 3">CBS 313.89</strain>
    </source>
</reference>
<organism evidence="2 3">
    <name type="scientific">Aspergillus fijiensis CBS 313.89</name>
    <dbReference type="NCBI Taxonomy" id="1448319"/>
    <lineage>
        <taxon>Eukaryota</taxon>
        <taxon>Fungi</taxon>
        <taxon>Dikarya</taxon>
        <taxon>Ascomycota</taxon>
        <taxon>Pezizomycotina</taxon>
        <taxon>Eurotiomycetes</taxon>
        <taxon>Eurotiomycetidae</taxon>
        <taxon>Eurotiales</taxon>
        <taxon>Aspergillaceae</taxon>
        <taxon>Aspergillus</taxon>
    </lineage>
</organism>
<dbReference type="AlphaFoldDB" id="A0A8G1RX56"/>
<dbReference type="PANTHER" id="PTHR37540:SF5">
    <property type="entry name" value="TRANSCRIPTION FACTOR DOMAIN-CONTAINING PROTEIN"/>
    <property type="match status" value="1"/>
</dbReference>
<name>A0A8G1RX56_9EURO</name>
<accession>A0A8G1RX56</accession>
<sequence length="511" mass="57817">MDTVFEFVNLTSAQQLRQKPTRAAIRSHASRHNWRSHAKSTATKRPSHAPKDDRPQQTRAHMHRIPEAVGLGLLDPFQTYPSQLDAATVSRMFEYSLQYLWPTIFMASSVAEQTLPTIRAWFTAGLNSPVLFSAFIHGAATHLQSRMLLSGAQQHNQKTAYEIQLSQLETVQRFNAAMQRPVDQWTDEVILAVNSLLYTSVDAETITAAGNVSSSFSPVFDSMQSLDVYAVLTQDNCHRRGLLAMIRQRGGLESIKLEGVAAVISCTEVIVATKNLTKPQLEYRSMLSEQLHTTQRESPTLSFQSTAFELSQNRLLGELRDFPRGYLEILHDMVIYTDRIQSLVHGRVCQSQPQMLSLVEQRNWIQHRLLSLPSKDECVAPVSFLYEPFRLAARIYSLAVILPLPMAVAPFARLAKLLQVEISQAMEYEPVLSDAEVDLLLWMVVLGGIASEGKRVRSWYETMLRHLLQGRDFICFAEVKSAMKKVLWLDLSCDPGLQRLMIDTFARIRGR</sequence>
<dbReference type="PANTHER" id="PTHR37540">
    <property type="entry name" value="TRANSCRIPTION FACTOR (ACR-2), PUTATIVE-RELATED-RELATED"/>
    <property type="match status" value="1"/>
</dbReference>
<dbReference type="VEuPathDB" id="FungiDB:BO72DRAFT_492817"/>
<dbReference type="RefSeq" id="XP_040804839.1">
    <property type="nucleotide sequence ID" value="XM_040948327.1"/>
</dbReference>